<sequence>FDIEASFLYDKTMNKMKNSKKAIYKKKRFFQAMDNAYLFIPAVKNILTTNNIPAEFLFLAMAESHFSTKAYSRKKASGLWQFMPKTGKQYGLKIDSYVDERRDFVKSTKAAAKYLTYLHKKFGKWYLAAIAYNCGEGRLARAIKRAKSDELSVLLNARKKYIPRESRMYIRKIVALALMGNDEQFLLKSEYEHLLNRANAYSVSTVKVPRGESMKRVSKLVGIPLKELKKLNRHLKYDFVPPYLKNYDIYIPYIKLSDFKQKYFESKIKNIYRIHIVSSGESLSYIGKSYGVPYKMIMDFNRLKTTRLKLKQKLIIPIDDKLKPKKTSNKFYYLIKKGDTLESISKTHRISVKNLKLKNRIKGNLIKAGERLKIQ</sequence>
<dbReference type="CDD" id="cd16894">
    <property type="entry name" value="MltD-like"/>
    <property type="match status" value="1"/>
</dbReference>
<proteinExistence type="predicted"/>
<dbReference type="SUPFAM" id="SSF54106">
    <property type="entry name" value="LysM domain"/>
    <property type="match status" value="2"/>
</dbReference>
<accession>A0A3B0U910</accession>
<feature type="non-terminal residue" evidence="2">
    <location>
        <position position="1"/>
    </location>
</feature>
<protein>
    <submittedName>
        <fullName evidence="2">Membrane-bound lytic murein transglycosylase D</fullName>
    </submittedName>
</protein>
<dbReference type="PANTHER" id="PTHR37423">
    <property type="entry name" value="SOLUBLE LYTIC MUREIN TRANSGLYCOSYLASE-RELATED"/>
    <property type="match status" value="1"/>
</dbReference>
<dbReference type="Gene3D" id="3.10.350.10">
    <property type="entry name" value="LysM domain"/>
    <property type="match status" value="2"/>
</dbReference>
<dbReference type="CDD" id="cd00118">
    <property type="entry name" value="LysM"/>
    <property type="match status" value="1"/>
</dbReference>
<reference evidence="2" key="1">
    <citation type="submission" date="2018-06" db="EMBL/GenBank/DDBJ databases">
        <authorList>
            <person name="Zhirakovskaya E."/>
        </authorList>
    </citation>
    <scope>NUCLEOTIDE SEQUENCE</scope>
</reference>
<dbReference type="InterPro" id="IPR023346">
    <property type="entry name" value="Lysozyme-like_dom_sf"/>
</dbReference>
<dbReference type="Pfam" id="PF01464">
    <property type="entry name" value="SLT"/>
    <property type="match status" value="1"/>
</dbReference>
<feature type="domain" description="LysM" evidence="1">
    <location>
        <begin position="273"/>
        <end position="316"/>
    </location>
</feature>
<dbReference type="Gene3D" id="1.10.530.10">
    <property type="match status" value="1"/>
</dbReference>
<dbReference type="SMART" id="SM00257">
    <property type="entry name" value="LysM"/>
    <property type="match status" value="3"/>
</dbReference>
<dbReference type="SUPFAM" id="SSF53955">
    <property type="entry name" value="Lysozyme-like"/>
    <property type="match status" value="1"/>
</dbReference>
<organism evidence="2">
    <name type="scientific">hydrothermal vent metagenome</name>
    <dbReference type="NCBI Taxonomy" id="652676"/>
    <lineage>
        <taxon>unclassified sequences</taxon>
        <taxon>metagenomes</taxon>
        <taxon>ecological metagenomes</taxon>
    </lineage>
</organism>
<feature type="domain" description="LysM" evidence="1">
    <location>
        <begin position="331"/>
        <end position="374"/>
    </location>
</feature>
<gene>
    <name evidence="2" type="ORF">MNBD_BACTEROID06-1175</name>
</gene>
<dbReference type="EMBL" id="UOES01000236">
    <property type="protein sequence ID" value="VAW27435.1"/>
    <property type="molecule type" value="Genomic_DNA"/>
</dbReference>
<dbReference type="PANTHER" id="PTHR37423:SF2">
    <property type="entry name" value="MEMBRANE-BOUND LYTIC MUREIN TRANSGLYCOSYLASE C"/>
    <property type="match status" value="1"/>
</dbReference>
<name>A0A3B0U910_9ZZZZ</name>
<dbReference type="InterPro" id="IPR018392">
    <property type="entry name" value="LysM"/>
</dbReference>
<dbReference type="InterPro" id="IPR008258">
    <property type="entry name" value="Transglycosylase_SLT_dom_1"/>
</dbReference>
<dbReference type="AlphaFoldDB" id="A0A3B0U910"/>
<dbReference type="InterPro" id="IPR036779">
    <property type="entry name" value="LysM_dom_sf"/>
</dbReference>
<dbReference type="PROSITE" id="PS51782">
    <property type="entry name" value="LYSM"/>
    <property type="match status" value="2"/>
</dbReference>
<evidence type="ECO:0000259" key="1">
    <source>
        <dbReference type="PROSITE" id="PS51782"/>
    </source>
</evidence>
<evidence type="ECO:0000313" key="2">
    <source>
        <dbReference type="EMBL" id="VAW27435.1"/>
    </source>
</evidence>
<dbReference type="Pfam" id="PF01476">
    <property type="entry name" value="LysM"/>
    <property type="match status" value="3"/>
</dbReference>